<evidence type="ECO:0000256" key="8">
    <source>
        <dbReference type="ARBA" id="ARBA00068882"/>
    </source>
</evidence>
<sequence length="309" mass="33468">MSQEQQYHDHLGLEPGKRVRGTALLAIATAALMIVMKGIAWVLTGSTSMLGAFLDSLMDLSLSVMNFFAIRHAQTPADAEHRFGHGKAEALAALVQGAMLSLAAVFLVYEAVEAFMNPRLLSETNIGIGVILISIVLTFGLVQAQKRTARETNSIAIEADSAHYEGDIYLNLGVLAALILSGPLGIAYADPVVAVLVALVLANSARQIFTSAGNQLMDRELDDETRAQIKDLILSHPQVRGLHDLRTRQAGLSRFVQCHIELDGNISLNTAHQISDAVEENVMAKFPDMEVLIHQDPSGHEQLTELEKS</sequence>
<evidence type="ECO:0000256" key="5">
    <source>
        <dbReference type="ARBA" id="ARBA00022692"/>
    </source>
</evidence>
<dbReference type="GO" id="GO:0015341">
    <property type="term" value="F:zinc efflux antiporter activity"/>
    <property type="evidence" value="ECO:0007669"/>
    <property type="project" value="TreeGrafter"/>
</dbReference>
<dbReference type="InterPro" id="IPR002524">
    <property type="entry name" value="Cation_efflux"/>
</dbReference>
<comment type="caution">
    <text evidence="12">The sequence shown here is derived from an EMBL/GenBank/DDBJ whole genome shotgun (WGS) entry which is preliminary data.</text>
</comment>
<gene>
    <name evidence="12" type="ORF">ISQ19_01490</name>
</gene>
<dbReference type="GO" id="GO:0015093">
    <property type="term" value="F:ferrous iron transmembrane transporter activity"/>
    <property type="evidence" value="ECO:0007669"/>
    <property type="project" value="TreeGrafter"/>
</dbReference>
<evidence type="ECO:0000256" key="1">
    <source>
        <dbReference type="ARBA" id="ARBA00004651"/>
    </source>
</evidence>
<evidence type="ECO:0000256" key="7">
    <source>
        <dbReference type="ARBA" id="ARBA00023136"/>
    </source>
</evidence>
<feature type="domain" description="Cation efflux protein transmembrane" evidence="10">
    <location>
        <begin position="24"/>
        <end position="217"/>
    </location>
</feature>
<evidence type="ECO:0000313" key="13">
    <source>
        <dbReference type="Proteomes" id="UP000785783"/>
    </source>
</evidence>
<comment type="similarity">
    <text evidence="2">Belongs to the cation diffusion facilitator (CDF) transporter (TC 2.A.4) family.</text>
</comment>
<feature type="transmembrane region" description="Helical" evidence="9">
    <location>
        <begin position="124"/>
        <end position="142"/>
    </location>
</feature>
<dbReference type="Proteomes" id="UP000785783">
    <property type="component" value="Unassembled WGS sequence"/>
</dbReference>
<evidence type="ECO:0000256" key="9">
    <source>
        <dbReference type="SAM" id="Phobius"/>
    </source>
</evidence>
<dbReference type="GO" id="GO:0005886">
    <property type="term" value="C:plasma membrane"/>
    <property type="evidence" value="ECO:0007669"/>
    <property type="project" value="UniProtKB-SubCell"/>
</dbReference>
<dbReference type="PANTHER" id="PTHR43840">
    <property type="entry name" value="MITOCHONDRIAL METAL TRANSPORTER 1-RELATED"/>
    <property type="match status" value="1"/>
</dbReference>
<evidence type="ECO:0000256" key="4">
    <source>
        <dbReference type="ARBA" id="ARBA00022475"/>
    </source>
</evidence>
<dbReference type="EMBL" id="JADHOK010000009">
    <property type="protein sequence ID" value="MBL6761353.1"/>
    <property type="molecule type" value="Genomic_DNA"/>
</dbReference>
<dbReference type="Pfam" id="PF01545">
    <property type="entry name" value="Cation_efflux"/>
    <property type="match status" value="1"/>
</dbReference>
<dbReference type="AlphaFoldDB" id="A0A937L6A8"/>
<evidence type="ECO:0000256" key="3">
    <source>
        <dbReference type="ARBA" id="ARBA00022448"/>
    </source>
</evidence>
<dbReference type="InterPro" id="IPR050291">
    <property type="entry name" value="CDF_Transporter"/>
</dbReference>
<feature type="transmembrane region" description="Helical" evidence="9">
    <location>
        <begin position="21"/>
        <end position="43"/>
    </location>
</feature>
<dbReference type="FunFam" id="3.30.70.1350:FF:000002">
    <property type="entry name" value="Ferrous-iron efflux pump FieF"/>
    <property type="match status" value="1"/>
</dbReference>
<protein>
    <recommendedName>
        <fullName evidence="8">Protein p34</fullName>
    </recommendedName>
</protein>
<dbReference type="PANTHER" id="PTHR43840:SF41">
    <property type="entry name" value="CATION-EFFLUX PUMP FIEF"/>
    <property type="match status" value="1"/>
</dbReference>
<evidence type="ECO:0000313" key="12">
    <source>
        <dbReference type="EMBL" id="MBL6761353.1"/>
    </source>
</evidence>
<keyword evidence="4" id="KW-1003">Cell membrane</keyword>
<evidence type="ECO:0000259" key="10">
    <source>
        <dbReference type="Pfam" id="PF01545"/>
    </source>
</evidence>
<dbReference type="InterPro" id="IPR036837">
    <property type="entry name" value="Cation_efflux_CTD_sf"/>
</dbReference>
<keyword evidence="3" id="KW-0813">Transport</keyword>
<accession>A0A937L6A8</accession>
<evidence type="ECO:0000256" key="2">
    <source>
        <dbReference type="ARBA" id="ARBA00008114"/>
    </source>
</evidence>
<name>A0A937L6A8_9PROT</name>
<dbReference type="NCBIfam" id="TIGR01297">
    <property type="entry name" value="CDF"/>
    <property type="match status" value="1"/>
</dbReference>
<dbReference type="InterPro" id="IPR027469">
    <property type="entry name" value="Cation_efflux_TMD_sf"/>
</dbReference>
<feature type="transmembrane region" description="Helical" evidence="9">
    <location>
        <begin position="90"/>
        <end position="112"/>
    </location>
</feature>
<feature type="domain" description="Cation efflux protein cytoplasmic" evidence="11">
    <location>
        <begin position="221"/>
        <end position="297"/>
    </location>
</feature>
<evidence type="ECO:0000259" key="11">
    <source>
        <dbReference type="Pfam" id="PF16916"/>
    </source>
</evidence>
<keyword evidence="5 9" id="KW-0812">Transmembrane</keyword>
<dbReference type="GO" id="GO:0015086">
    <property type="term" value="F:cadmium ion transmembrane transporter activity"/>
    <property type="evidence" value="ECO:0007669"/>
    <property type="project" value="TreeGrafter"/>
</dbReference>
<dbReference type="Gene3D" id="3.30.70.1350">
    <property type="entry name" value="Cation efflux protein, cytoplasmic domain"/>
    <property type="match status" value="1"/>
</dbReference>
<organism evidence="12 13">
    <name type="scientific">PS1 clade bacterium</name>
    <dbReference type="NCBI Taxonomy" id="2175152"/>
    <lineage>
        <taxon>Bacteria</taxon>
        <taxon>Pseudomonadati</taxon>
        <taxon>Pseudomonadota</taxon>
        <taxon>Alphaproteobacteria</taxon>
        <taxon>PS1 clade</taxon>
    </lineage>
</organism>
<comment type="subcellular location">
    <subcellularLocation>
        <location evidence="1">Cell membrane</location>
        <topology evidence="1">Multi-pass membrane protein</topology>
    </subcellularLocation>
</comment>
<dbReference type="SUPFAM" id="SSF160240">
    <property type="entry name" value="Cation efflux protein cytoplasmic domain-like"/>
    <property type="match status" value="1"/>
</dbReference>
<proteinExistence type="inferred from homology"/>
<reference evidence="12" key="1">
    <citation type="submission" date="2020-10" db="EMBL/GenBank/DDBJ databases">
        <title>Microbiome of the Black Sea water column analyzed by genome centric metagenomics.</title>
        <authorList>
            <person name="Cabello-Yeves P.J."/>
            <person name="Callieri C."/>
            <person name="Picazo A."/>
            <person name="Mehrshad M."/>
            <person name="Haro-Moreno J.M."/>
            <person name="Roda-Garcia J."/>
            <person name="Dzembekova N."/>
            <person name="Slabakova V."/>
            <person name="Slabakova N."/>
            <person name="Moncheva S."/>
            <person name="Rodriguez-Valera F."/>
        </authorList>
    </citation>
    <scope>NUCLEOTIDE SEQUENCE</scope>
    <source>
        <strain evidence="12">BS307-5m-G5</strain>
    </source>
</reference>
<keyword evidence="6 9" id="KW-1133">Transmembrane helix</keyword>
<dbReference type="InterPro" id="IPR058533">
    <property type="entry name" value="Cation_efflux_TM"/>
</dbReference>
<dbReference type="SUPFAM" id="SSF161111">
    <property type="entry name" value="Cation efflux protein transmembrane domain-like"/>
    <property type="match status" value="1"/>
</dbReference>
<evidence type="ECO:0000256" key="6">
    <source>
        <dbReference type="ARBA" id="ARBA00022989"/>
    </source>
</evidence>
<dbReference type="Gene3D" id="1.20.1510.10">
    <property type="entry name" value="Cation efflux protein transmembrane domain"/>
    <property type="match status" value="1"/>
</dbReference>
<keyword evidence="7 9" id="KW-0472">Membrane</keyword>
<dbReference type="InterPro" id="IPR027470">
    <property type="entry name" value="Cation_efflux_CTD"/>
</dbReference>
<dbReference type="Pfam" id="PF16916">
    <property type="entry name" value="ZT_dimer"/>
    <property type="match status" value="1"/>
</dbReference>
<dbReference type="GO" id="GO:0006882">
    <property type="term" value="P:intracellular zinc ion homeostasis"/>
    <property type="evidence" value="ECO:0007669"/>
    <property type="project" value="TreeGrafter"/>
</dbReference>